<protein>
    <submittedName>
        <fullName evidence="2">Uncharacterized protein</fullName>
    </submittedName>
</protein>
<accession>A0A8G0LGJ8</accession>
<dbReference type="AlphaFoldDB" id="A0A8G0LGJ8"/>
<feature type="compositionally biased region" description="Basic and acidic residues" evidence="1">
    <location>
        <begin position="14"/>
        <end position="23"/>
    </location>
</feature>
<feature type="region of interest" description="Disordered" evidence="1">
    <location>
        <begin position="1"/>
        <end position="68"/>
    </location>
</feature>
<keyword evidence="3" id="KW-1185">Reference proteome</keyword>
<evidence type="ECO:0000313" key="3">
    <source>
        <dbReference type="Proteomes" id="UP000826661"/>
    </source>
</evidence>
<dbReference type="Proteomes" id="UP000826661">
    <property type="component" value="Chromosome IV"/>
</dbReference>
<reference evidence="2 3" key="1">
    <citation type="journal article" date="2021" name="BMC Genomics">
        <title>Telomere-to-telomere genome assembly of asparaginase-producing Trichoderma simmonsii.</title>
        <authorList>
            <person name="Chung D."/>
            <person name="Kwon Y.M."/>
            <person name="Yang Y."/>
        </authorList>
    </citation>
    <scope>NUCLEOTIDE SEQUENCE [LARGE SCALE GENOMIC DNA]</scope>
    <source>
        <strain evidence="2 3">GH-Sj1</strain>
    </source>
</reference>
<organism evidence="2 3">
    <name type="scientific">Trichoderma simmonsii</name>
    <dbReference type="NCBI Taxonomy" id="1491479"/>
    <lineage>
        <taxon>Eukaryota</taxon>
        <taxon>Fungi</taxon>
        <taxon>Dikarya</taxon>
        <taxon>Ascomycota</taxon>
        <taxon>Pezizomycotina</taxon>
        <taxon>Sordariomycetes</taxon>
        <taxon>Hypocreomycetidae</taxon>
        <taxon>Hypocreales</taxon>
        <taxon>Hypocreaceae</taxon>
        <taxon>Trichoderma</taxon>
    </lineage>
</organism>
<gene>
    <name evidence="2" type="ORF">H0G86_008725</name>
</gene>
<dbReference type="EMBL" id="CP075867">
    <property type="protein sequence ID" value="QYT01697.1"/>
    <property type="molecule type" value="Genomic_DNA"/>
</dbReference>
<sequence length="106" mass="11981">MSSSHHKTVPNMPEKTEQHENRELAAQSGLRWGKTPSSCSNMDRPISELPEDHPVHKIPLKKQEKMRQKGINPVLKAEMDEAMGKGQPGGKFWKKYGTTSMGPWMV</sequence>
<feature type="compositionally biased region" description="Basic and acidic residues" evidence="1">
    <location>
        <begin position="50"/>
        <end position="67"/>
    </location>
</feature>
<evidence type="ECO:0000256" key="1">
    <source>
        <dbReference type="SAM" id="MobiDB-lite"/>
    </source>
</evidence>
<proteinExistence type="predicted"/>
<name>A0A8G0LGJ8_9HYPO</name>
<evidence type="ECO:0000313" key="2">
    <source>
        <dbReference type="EMBL" id="QYT01697.1"/>
    </source>
</evidence>